<dbReference type="SUPFAM" id="SSF50475">
    <property type="entry name" value="FMN-binding split barrel"/>
    <property type="match status" value="1"/>
</dbReference>
<dbReference type="Gene3D" id="2.30.110.10">
    <property type="entry name" value="Electron Transport, Fmn-binding Protein, Chain A"/>
    <property type="match status" value="1"/>
</dbReference>
<sequence>MKPWTAGQEKLGKFFIKRIGKWQTKVYELTGGRLWNKFLGVQCAILTTTGAKTGLPRKTPLLYLEHNNSVVMVASTGGFSKDPFWYKNILANPGAQVQIKNRKRNMTGRTASVEEREDLWPLLDELYDGYKEYRARTKGVREIQIVIFDE</sequence>
<evidence type="ECO:0000256" key="1">
    <source>
        <dbReference type="ARBA" id="ARBA00008710"/>
    </source>
</evidence>
<dbReference type="Pfam" id="PF04075">
    <property type="entry name" value="F420H2_quin_red"/>
    <property type="match status" value="1"/>
</dbReference>
<dbReference type="PANTHER" id="PTHR39428:SF3">
    <property type="entry name" value="DEAZAFLAVIN-DEPENDENT NITROREDUCTASE"/>
    <property type="match status" value="1"/>
</dbReference>
<gene>
    <name evidence="3" type="primary">ddn_3</name>
    <name evidence="3" type="ORF">DPBNPPHM_02426</name>
</gene>
<dbReference type="AlphaFoldDB" id="A0A5S9QK42"/>
<protein>
    <submittedName>
        <fullName evidence="3">Deazaflavin-dependent nitroreductase</fullName>
        <ecNumber evidence="3">1.-.-.-</ecNumber>
    </submittedName>
</protein>
<dbReference type="GO" id="GO:0016491">
    <property type="term" value="F:oxidoreductase activity"/>
    <property type="evidence" value="ECO:0007669"/>
    <property type="project" value="UniProtKB-KW"/>
</dbReference>
<evidence type="ECO:0000313" key="3">
    <source>
        <dbReference type="EMBL" id="CAA0119258.1"/>
    </source>
</evidence>
<dbReference type="GO" id="GO:0005886">
    <property type="term" value="C:plasma membrane"/>
    <property type="evidence" value="ECO:0007669"/>
    <property type="project" value="TreeGrafter"/>
</dbReference>
<accession>A0A5S9QK42</accession>
<keyword evidence="3" id="KW-0560">Oxidoreductase</keyword>
<dbReference type="GO" id="GO:0070967">
    <property type="term" value="F:coenzyme F420 binding"/>
    <property type="evidence" value="ECO:0007669"/>
    <property type="project" value="TreeGrafter"/>
</dbReference>
<dbReference type="EC" id="1.-.-.-" evidence="3"/>
<evidence type="ECO:0000313" key="4">
    <source>
        <dbReference type="Proteomes" id="UP000434580"/>
    </source>
</evidence>
<dbReference type="NCBIfam" id="TIGR00026">
    <property type="entry name" value="hi_GC_TIGR00026"/>
    <property type="match status" value="1"/>
</dbReference>
<proteinExistence type="inferred from homology"/>
<organism evidence="3 4">
    <name type="scientific">BD1-7 clade bacterium</name>
    <dbReference type="NCBI Taxonomy" id="2029982"/>
    <lineage>
        <taxon>Bacteria</taxon>
        <taxon>Pseudomonadati</taxon>
        <taxon>Pseudomonadota</taxon>
        <taxon>Gammaproteobacteria</taxon>
        <taxon>Cellvibrionales</taxon>
        <taxon>Spongiibacteraceae</taxon>
        <taxon>BD1-7 clade</taxon>
    </lineage>
</organism>
<comment type="catalytic activity">
    <reaction evidence="2">
        <text>oxidized coenzyme F420-(gamma-L-Glu)(n) + a quinol + H(+) = reduced coenzyme F420-(gamma-L-Glu)(n) + a quinone</text>
        <dbReference type="Rhea" id="RHEA:39663"/>
        <dbReference type="Rhea" id="RHEA-COMP:12939"/>
        <dbReference type="Rhea" id="RHEA-COMP:14378"/>
        <dbReference type="ChEBI" id="CHEBI:15378"/>
        <dbReference type="ChEBI" id="CHEBI:24646"/>
        <dbReference type="ChEBI" id="CHEBI:132124"/>
        <dbReference type="ChEBI" id="CHEBI:133980"/>
        <dbReference type="ChEBI" id="CHEBI:139511"/>
    </reaction>
</comment>
<comment type="similarity">
    <text evidence="1">Belongs to the F420H(2)-dependent quinone reductase family.</text>
</comment>
<dbReference type="EMBL" id="CACSII010000020">
    <property type="protein sequence ID" value="CAA0119258.1"/>
    <property type="molecule type" value="Genomic_DNA"/>
</dbReference>
<reference evidence="3 4" key="1">
    <citation type="submission" date="2019-11" db="EMBL/GenBank/DDBJ databases">
        <authorList>
            <person name="Holert J."/>
        </authorList>
    </citation>
    <scope>NUCLEOTIDE SEQUENCE [LARGE SCALE GENOMIC DNA]</scope>
    <source>
        <strain evidence="3">BC5_2</strain>
    </source>
</reference>
<dbReference type="InterPro" id="IPR012349">
    <property type="entry name" value="Split_barrel_FMN-bd"/>
</dbReference>
<dbReference type="PANTHER" id="PTHR39428">
    <property type="entry name" value="F420H(2)-DEPENDENT QUINONE REDUCTASE RV1261C"/>
    <property type="match status" value="1"/>
</dbReference>
<evidence type="ECO:0000256" key="2">
    <source>
        <dbReference type="ARBA" id="ARBA00049106"/>
    </source>
</evidence>
<dbReference type="InterPro" id="IPR004378">
    <property type="entry name" value="F420H2_quin_Rdtase"/>
</dbReference>
<dbReference type="Proteomes" id="UP000434580">
    <property type="component" value="Unassembled WGS sequence"/>
</dbReference>
<name>A0A5S9QK42_9GAMM</name>